<keyword evidence="1" id="KW-0472">Membrane</keyword>
<protein>
    <submittedName>
        <fullName evidence="2">Uncharacterized protein</fullName>
    </submittedName>
</protein>
<reference evidence="2 3" key="1">
    <citation type="submission" date="2018-12" db="EMBL/GenBank/DDBJ databases">
        <title>Genome sequencing of Prevotella sp. KCOM 3155 (= JS262).</title>
        <authorList>
            <person name="Kook J.-K."/>
            <person name="Park S.-N."/>
            <person name="Lim Y.K."/>
        </authorList>
    </citation>
    <scope>NUCLEOTIDE SEQUENCE [LARGE SCALE GENOMIC DNA]</scope>
    <source>
        <strain evidence="2 3">KCOM 3155</strain>
    </source>
</reference>
<proteinExistence type="predicted"/>
<feature type="transmembrane region" description="Helical" evidence="1">
    <location>
        <begin position="12"/>
        <end position="30"/>
    </location>
</feature>
<feature type="transmembrane region" description="Helical" evidence="1">
    <location>
        <begin position="50"/>
        <end position="71"/>
    </location>
</feature>
<evidence type="ECO:0000313" key="2">
    <source>
        <dbReference type="EMBL" id="RUL59269.1"/>
    </source>
</evidence>
<keyword evidence="3" id="KW-1185">Reference proteome</keyword>
<feature type="transmembrane region" description="Helical" evidence="1">
    <location>
        <begin position="151"/>
        <end position="170"/>
    </location>
</feature>
<dbReference type="AlphaFoldDB" id="A0A3S0QTQ4"/>
<dbReference type="EMBL" id="RYYU01000001">
    <property type="protein sequence ID" value="RUL59269.1"/>
    <property type="molecule type" value="Genomic_DNA"/>
</dbReference>
<comment type="caution">
    <text evidence="2">The sequence shown here is derived from an EMBL/GenBank/DDBJ whole genome shotgun (WGS) entry which is preliminary data.</text>
</comment>
<organism evidence="2 3">
    <name type="scientific">Prevotella koreensis</name>
    <dbReference type="NCBI Taxonomy" id="2490854"/>
    <lineage>
        <taxon>Bacteria</taxon>
        <taxon>Pseudomonadati</taxon>
        <taxon>Bacteroidota</taxon>
        <taxon>Bacteroidia</taxon>
        <taxon>Bacteroidales</taxon>
        <taxon>Prevotellaceae</taxon>
        <taxon>Prevotella</taxon>
    </lineage>
</organism>
<sequence length="217" mass="24166">MKQTLVARTTMFVSVVVLSLFVALVWNVAIEQSKTQISAWLADSALMLDIAVVLSVDVIVQLAYCIFVIRVPQYRLAKRRTRIVGTLLTMFPGVAIFPIVFGILVEAIFTLTGTSFQLIAYGMSAIILLLVPTAVLLLRKFVGEREVRIEMLFLSEVLVAMFGILATVNGNVKNSHSNDIDWLALAGFFLLFIILASVGFASHTFKNKKRIKKREQQ</sequence>
<accession>A0A3S0QTQ4</accession>
<dbReference type="OrthoDB" id="1047589at2"/>
<dbReference type="Proteomes" id="UP000278983">
    <property type="component" value="Unassembled WGS sequence"/>
</dbReference>
<feature type="transmembrane region" description="Helical" evidence="1">
    <location>
        <begin position="182"/>
        <end position="205"/>
    </location>
</feature>
<dbReference type="RefSeq" id="WP_126678430.1">
    <property type="nucleotide sequence ID" value="NZ_RYYU01000001.1"/>
</dbReference>
<keyword evidence="1" id="KW-0812">Transmembrane</keyword>
<name>A0A3S0QTQ4_9BACT</name>
<evidence type="ECO:0000313" key="3">
    <source>
        <dbReference type="Proteomes" id="UP000278983"/>
    </source>
</evidence>
<gene>
    <name evidence="2" type="ORF">EHV08_05540</name>
</gene>
<feature type="transmembrane region" description="Helical" evidence="1">
    <location>
        <begin position="118"/>
        <end position="139"/>
    </location>
</feature>
<evidence type="ECO:0000256" key="1">
    <source>
        <dbReference type="SAM" id="Phobius"/>
    </source>
</evidence>
<keyword evidence="1" id="KW-1133">Transmembrane helix</keyword>
<feature type="transmembrane region" description="Helical" evidence="1">
    <location>
        <begin position="83"/>
        <end position="112"/>
    </location>
</feature>